<dbReference type="Pfam" id="PF00557">
    <property type="entry name" value="Peptidase_M24"/>
    <property type="match status" value="1"/>
</dbReference>
<dbReference type="Gene3D" id="3.90.230.10">
    <property type="entry name" value="Creatinase/methionine aminopeptidase superfamily"/>
    <property type="match status" value="1"/>
</dbReference>
<dbReference type="Proteomes" id="UP001462961">
    <property type="component" value="Unassembled WGS sequence"/>
</dbReference>
<proteinExistence type="predicted"/>
<reference evidence="3" key="2">
    <citation type="submission" date="2016-06" db="EMBL/GenBank/DDBJ databases">
        <authorList>
            <person name="Huang P."/>
            <person name="Jiang X."/>
            <person name="Liu X."/>
        </authorList>
    </citation>
    <scope>NUCLEOTIDE SEQUENCE</scope>
    <source>
        <strain evidence="3">852011</strain>
    </source>
</reference>
<keyword evidence="5" id="KW-1185">Reference proteome</keyword>
<dbReference type="InterPro" id="IPR000994">
    <property type="entry name" value="Pept_M24"/>
</dbReference>
<dbReference type="RefSeq" id="WP_107201743.1">
    <property type="nucleotide sequence ID" value="NZ_CP015959.1"/>
</dbReference>
<dbReference type="EMBL" id="JAYLVJ010000003">
    <property type="protein sequence ID" value="MEO1752957.1"/>
    <property type="molecule type" value="Genomic_DNA"/>
</dbReference>
<name>A0A9Q6S7U6_9BURK</name>
<evidence type="ECO:0000313" key="2">
    <source>
        <dbReference type="EMBL" id="MEO1752957.1"/>
    </source>
</evidence>
<evidence type="ECO:0000313" key="5">
    <source>
        <dbReference type="Proteomes" id="UP001462961"/>
    </source>
</evidence>
<dbReference type="Proteomes" id="UP000509548">
    <property type="component" value="Chromosome 2"/>
</dbReference>
<gene>
    <name evidence="3" type="ORF">A9O66_27760</name>
    <name evidence="2" type="ORF">VOI32_03335</name>
</gene>
<evidence type="ECO:0000313" key="4">
    <source>
        <dbReference type="Proteomes" id="UP000509548"/>
    </source>
</evidence>
<dbReference type="InterPro" id="IPR036005">
    <property type="entry name" value="Creatinase/aminopeptidase-like"/>
</dbReference>
<sequence length="219" mass="24638">MDQNQVDRECVGRAFSPEGMIEARNRTWEGIEAIAEAMQPGMTEPEATHAARKVLKSLGLLQGWHAICIRFGCNTMLEYGAPSTPGVTLATQDIITIDIGPLWKGWEADAGATFVVGSDTEMLRAKHDVKLLWERVRDAWATRKLTGTDLYDFAAQEADKLGWIFDPIMAGHRVGDFPHRYNGSLRKMDASPSPYIWILEILIRHKTRQFGAYFEDLLT</sequence>
<dbReference type="SUPFAM" id="SSF55920">
    <property type="entry name" value="Creatinase/aminopeptidase"/>
    <property type="match status" value="1"/>
</dbReference>
<organism evidence="3 4">
    <name type="scientific">Paraburkholderia caribensis</name>
    <dbReference type="NCBI Taxonomy" id="75105"/>
    <lineage>
        <taxon>Bacteria</taxon>
        <taxon>Pseudomonadati</taxon>
        <taxon>Pseudomonadota</taxon>
        <taxon>Betaproteobacteria</taxon>
        <taxon>Burkholderiales</taxon>
        <taxon>Burkholderiaceae</taxon>
        <taxon>Paraburkholderia</taxon>
    </lineage>
</organism>
<reference evidence="3 4" key="1">
    <citation type="journal article" date="2014" name="Genome Announc.">
        <title>Draft Genome Sequence of the Haloacid-Degrading Burkholderia caribensis Strain MBA4.</title>
        <authorList>
            <person name="Pan Y."/>
            <person name="Kong K.F."/>
            <person name="Tsang J.S."/>
        </authorList>
    </citation>
    <scope>NUCLEOTIDE SEQUENCE [LARGE SCALE GENOMIC DNA]</scope>
    <source>
        <strain evidence="3 4">852011</strain>
    </source>
</reference>
<protein>
    <submittedName>
        <fullName evidence="2">M24 family metallopeptidase</fullName>
    </submittedName>
</protein>
<accession>A0A9Q6S7U6</accession>
<evidence type="ECO:0000313" key="3">
    <source>
        <dbReference type="EMBL" id="QLB66083.1"/>
    </source>
</evidence>
<feature type="domain" description="Peptidase M24" evidence="1">
    <location>
        <begin position="19"/>
        <end position="176"/>
    </location>
</feature>
<dbReference type="CDD" id="cd01066">
    <property type="entry name" value="APP_MetAP"/>
    <property type="match status" value="1"/>
</dbReference>
<dbReference type="AlphaFoldDB" id="A0A9Q6S7U6"/>
<evidence type="ECO:0000259" key="1">
    <source>
        <dbReference type="Pfam" id="PF00557"/>
    </source>
</evidence>
<reference evidence="2 5" key="3">
    <citation type="submission" date="2024-01" db="EMBL/GenBank/DDBJ databases">
        <title>The diversity of rhizobia nodulating Mimosa spp. in eleven states of Brazil covering several biomes is determined by host plant, location, and edaphic factors.</title>
        <authorList>
            <person name="Rouws L."/>
            <person name="Barauna A."/>
            <person name="Beukes C."/>
            <person name="De Faria S.M."/>
            <person name="Gross E."/>
            <person name="Dos Reis Junior F.B."/>
            <person name="Simon M."/>
            <person name="Maluk M."/>
            <person name="Odee D.W."/>
            <person name="Kenicer G."/>
            <person name="Young J.P.W."/>
            <person name="Reis V.M."/>
            <person name="Zilli J."/>
            <person name="James E.K."/>
        </authorList>
    </citation>
    <scope>NUCLEOTIDE SEQUENCE [LARGE SCALE GENOMIC DNA]</scope>
    <source>
        <strain evidence="2 5">JHI1651</strain>
    </source>
</reference>
<dbReference type="EMBL" id="CP015959">
    <property type="protein sequence ID" value="QLB66083.1"/>
    <property type="molecule type" value="Genomic_DNA"/>
</dbReference>